<sequence length="166" mass="18899">MLSVQQWALRSADPFLGLAKHVPFTLQRWVLEAAVARLFSASVNEGAFDLLQGRWLRLEVSDLQLGWCITRNREGLRMAARAPVDVCIRGNWREFVLLASRQEDPDTLFFRRRLVIEGDTELGLAMKNLIDSLDPDQLPPRLWRSLCRVGEVLRDDLAQQATAKAS</sequence>
<dbReference type="Proteomes" id="UP000242418">
    <property type="component" value="Unassembled WGS sequence"/>
</dbReference>
<name>A0AB37Z9V7_9PSED</name>
<evidence type="ECO:0000259" key="2">
    <source>
        <dbReference type="Pfam" id="PF02036"/>
    </source>
</evidence>
<dbReference type="AlphaFoldDB" id="A0AB37Z9V7"/>
<organism evidence="3 4">
    <name type="scientific">Pseudomonas peli</name>
    <dbReference type="NCBI Taxonomy" id="592361"/>
    <lineage>
        <taxon>Bacteria</taxon>
        <taxon>Pseudomonadati</taxon>
        <taxon>Pseudomonadota</taxon>
        <taxon>Gammaproteobacteria</taxon>
        <taxon>Pseudomonadales</taxon>
        <taxon>Pseudomonadaceae</taxon>
        <taxon>Pseudomonas</taxon>
    </lineage>
</organism>
<comment type="function">
    <text evidence="1">Required for O(2)-independent ubiquinone (coenzyme Q) biosynthesis. Likely functions as an accessory factor.</text>
</comment>
<gene>
    <name evidence="1" type="primary">ubiT</name>
    <name evidence="3" type="ORF">SAMN05216370_3072</name>
</gene>
<evidence type="ECO:0000313" key="3">
    <source>
        <dbReference type="EMBL" id="SCW71454.1"/>
    </source>
</evidence>
<dbReference type="InterPro" id="IPR036527">
    <property type="entry name" value="SCP2_sterol-bd_dom_sf"/>
</dbReference>
<dbReference type="HAMAP" id="MF_02231">
    <property type="entry name" value="UbiT"/>
    <property type="match status" value="1"/>
</dbReference>
<comment type="caution">
    <text evidence="3">The sequence shown here is derived from an EMBL/GenBank/DDBJ whole genome shotgun (WGS) entry which is preliminary data.</text>
</comment>
<dbReference type="EMBL" id="FMTL01000002">
    <property type="protein sequence ID" value="SCW71454.1"/>
    <property type="molecule type" value="Genomic_DNA"/>
</dbReference>
<evidence type="ECO:0000313" key="4">
    <source>
        <dbReference type="Proteomes" id="UP000242418"/>
    </source>
</evidence>
<protein>
    <recommendedName>
        <fullName evidence="1">Ubiquinone biosynthesis accessory factor UbiT</fullName>
    </recommendedName>
</protein>
<comment type="pathway">
    <text evidence="1">Cofactor biosynthesis; ubiquinone biosynthesis.</text>
</comment>
<dbReference type="InterPro" id="IPR003033">
    <property type="entry name" value="SCP2_sterol-bd_dom"/>
</dbReference>
<dbReference type="SUPFAM" id="SSF55718">
    <property type="entry name" value="SCP-like"/>
    <property type="match status" value="1"/>
</dbReference>
<dbReference type="Pfam" id="PF02036">
    <property type="entry name" value="SCP2"/>
    <property type="match status" value="1"/>
</dbReference>
<feature type="domain" description="SCP2" evidence="2">
    <location>
        <begin position="43"/>
        <end position="131"/>
    </location>
</feature>
<dbReference type="GO" id="GO:0006744">
    <property type="term" value="P:ubiquinone biosynthetic process"/>
    <property type="evidence" value="ECO:0007669"/>
    <property type="project" value="UniProtKB-UniRule"/>
</dbReference>
<comment type="similarity">
    <text evidence="1">Belongs to the UbiT family.</text>
</comment>
<dbReference type="PIRSF" id="PIRSF025550">
    <property type="entry name" value="UCP025550_lpd_carrier"/>
    <property type="match status" value="1"/>
</dbReference>
<accession>A0AB37Z9V7</accession>
<keyword evidence="1" id="KW-0831">Ubiquinone biosynthesis</keyword>
<dbReference type="InterPro" id="IPR016830">
    <property type="entry name" value="UbiT"/>
</dbReference>
<keyword evidence="4" id="KW-1185">Reference proteome</keyword>
<reference evidence="3 4" key="1">
    <citation type="submission" date="2016-10" db="EMBL/GenBank/DDBJ databases">
        <authorList>
            <person name="Varghese N."/>
            <person name="Submissions S."/>
        </authorList>
    </citation>
    <scope>NUCLEOTIDE SEQUENCE [LARGE SCALE GENOMIC DNA]</scope>
    <source>
        <strain evidence="3 4">DSM 17833</strain>
    </source>
</reference>
<dbReference type="RefSeq" id="WP_090253936.1">
    <property type="nucleotide sequence ID" value="NZ_FMTL01000002.1"/>
</dbReference>
<proteinExistence type="inferred from homology"/>
<evidence type="ECO:0000256" key="1">
    <source>
        <dbReference type="HAMAP-Rule" id="MF_02231"/>
    </source>
</evidence>